<comment type="catalytic activity">
    <reaction evidence="14">
        <text>[(1-&gt;4)-beta-D-glucosyl]n+m + reduced acceptor + O2 = 4-dehydro-beta-D-glucosyl-[(1-&gt;4)-beta-D-glucosyl]n-1 + [(1-&gt;4)-beta-D-glucosyl]m + acceptor + H2O.</text>
        <dbReference type="EC" id="1.14.99.56"/>
    </reaction>
</comment>
<dbReference type="InterPro" id="IPR035971">
    <property type="entry name" value="CBD_sf"/>
</dbReference>
<feature type="domain" description="CBM1" evidence="17">
    <location>
        <begin position="240"/>
        <end position="275"/>
    </location>
</feature>
<evidence type="ECO:0000256" key="5">
    <source>
        <dbReference type="ARBA" id="ARBA00022729"/>
    </source>
</evidence>
<evidence type="ECO:0000256" key="6">
    <source>
        <dbReference type="ARBA" id="ARBA00023001"/>
    </source>
</evidence>
<sequence length="330" mass="35101">MTSSAVPTAPGPPPPAPSPSRVGLLVPQNHSTFIFSMLILILIQKAGSTVKVLWTSVYHLGPSAIYATRDVDGKPSSWVKVWEETRVGNGWSSDKIEANNHILEFPVPSGMANGRWLFRIEHLGLHVASSPGGAQFYIRCFDANIVNGGSSTGSPTAQLPGAYNTNTPGVVWNPYSGDQSKYPSFGPAVASFSGGGNPNPVTTTTTRIVDTTQPPVTSRTTTTTTTRTTTTTTTVSQPTNCAAKYGQCGGQGWTGPTCCKDSTCKSSNQWYSQCFPLAGSKGHVIFETLSPFMPFSFDFSAMSVWFQCELTVGVLTCKVTSTRTGEGSDC</sequence>
<keyword evidence="3" id="KW-0964">Secreted</keyword>
<dbReference type="PROSITE" id="PS00562">
    <property type="entry name" value="CBM1_1"/>
    <property type="match status" value="1"/>
</dbReference>
<dbReference type="PANTHER" id="PTHR33353:SF10">
    <property type="entry name" value="ENDO-BETA-1,4-GLUCANASE D"/>
    <property type="match status" value="1"/>
</dbReference>
<dbReference type="InterPro" id="IPR005103">
    <property type="entry name" value="AA9_LPMO"/>
</dbReference>
<dbReference type="GO" id="GO:0030245">
    <property type="term" value="P:cellulose catabolic process"/>
    <property type="evidence" value="ECO:0007669"/>
    <property type="project" value="UniProtKB-KW"/>
</dbReference>
<evidence type="ECO:0000256" key="7">
    <source>
        <dbReference type="ARBA" id="ARBA00023002"/>
    </source>
</evidence>
<evidence type="ECO:0000256" key="15">
    <source>
        <dbReference type="ARBA" id="ARBA00047174"/>
    </source>
</evidence>
<feature type="compositionally biased region" description="Pro residues" evidence="16">
    <location>
        <begin position="9"/>
        <end position="18"/>
    </location>
</feature>
<keyword evidence="4" id="KW-0479">Metal-binding</keyword>
<keyword evidence="9 18" id="KW-0503">Monooxygenase</keyword>
<evidence type="ECO:0000256" key="13">
    <source>
        <dbReference type="ARBA" id="ARBA00044502"/>
    </source>
</evidence>
<dbReference type="SMR" id="A0A2U8U9P2"/>
<evidence type="ECO:0000256" key="4">
    <source>
        <dbReference type="ARBA" id="ARBA00022723"/>
    </source>
</evidence>
<evidence type="ECO:0000256" key="10">
    <source>
        <dbReference type="ARBA" id="ARBA00023157"/>
    </source>
</evidence>
<reference evidence="18" key="1">
    <citation type="submission" date="2017-07" db="EMBL/GenBank/DDBJ databases">
        <title>Origin of fungal plant biomass degrading enzymes: Comparative enzyme profile studies of zoosporic, early lineage fungi.</title>
        <authorList>
            <person name="Lange L."/>
            <person name="Pilgaard B."/>
            <person name="Herbst F.-A."/>
            <person name="Barret K."/>
            <person name="Busk P.K."/>
            <person name="Pedersen A.G."/>
        </authorList>
    </citation>
    <scope>NUCLEOTIDE SEQUENCE</scope>
</reference>
<dbReference type="PROSITE" id="PS51164">
    <property type="entry name" value="CBM1_2"/>
    <property type="match status" value="1"/>
</dbReference>
<dbReference type="SMART" id="SM00236">
    <property type="entry name" value="fCBD"/>
    <property type="match status" value="1"/>
</dbReference>
<keyword evidence="12" id="KW-0624">Polysaccharide degradation</keyword>
<comment type="cofactor">
    <cofactor evidence="1">
        <name>Cu(2+)</name>
        <dbReference type="ChEBI" id="CHEBI:29036"/>
    </cofactor>
</comment>
<keyword evidence="8" id="KW-0186">Copper</keyword>
<organism evidence="18">
    <name type="scientific">Rhizophlyctis rosea</name>
    <dbReference type="NCBI Taxonomy" id="64517"/>
    <lineage>
        <taxon>Eukaryota</taxon>
        <taxon>Fungi</taxon>
        <taxon>Fungi incertae sedis</taxon>
        <taxon>Chytridiomycota</taxon>
        <taxon>Chytridiomycota incertae sedis</taxon>
        <taxon>Chytridiomycetes</taxon>
        <taxon>Rhizophlyctidales</taxon>
        <taxon>Rhizophlyctidaceae</taxon>
        <taxon>Rhizophlyctis</taxon>
    </lineage>
</organism>
<dbReference type="InterPro" id="IPR049892">
    <property type="entry name" value="AA9"/>
</dbReference>
<evidence type="ECO:0000256" key="2">
    <source>
        <dbReference type="ARBA" id="ARBA00004613"/>
    </source>
</evidence>
<proteinExistence type="inferred from homology"/>
<evidence type="ECO:0000313" key="18">
    <source>
        <dbReference type="EMBL" id="AWM99270.1"/>
    </source>
</evidence>
<dbReference type="Pfam" id="PF00734">
    <property type="entry name" value="CBM_1"/>
    <property type="match status" value="1"/>
</dbReference>
<evidence type="ECO:0000256" key="1">
    <source>
        <dbReference type="ARBA" id="ARBA00001973"/>
    </source>
</evidence>
<accession>A0A2U8U9P2</accession>
<evidence type="ECO:0000256" key="16">
    <source>
        <dbReference type="SAM" id="MobiDB-lite"/>
    </source>
</evidence>
<gene>
    <name evidence="18" type="primary">LPMO9Q</name>
</gene>
<dbReference type="Gene3D" id="2.70.50.70">
    <property type="match status" value="1"/>
</dbReference>
<dbReference type="GO" id="GO:0046872">
    <property type="term" value="F:metal ion binding"/>
    <property type="evidence" value="ECO:0007669"/>
    <property type="project" value="UniProtKB-KW"/>
</dbReference>
<evidence type="ECO:0000256" key="8">
    <source>
        <dbReference type="ARBA" id="ARBA00023008"/>
    </source>
</evidence>
<keyword evidence="10" id="KW-1015">Disulfide bond</keyword>
<evidence type="ECO:0000256" key="12">
    <source>
        <dbReference type="ARBA" id="ARBA00023326"/>
    </source>
</evidence>
<evidence type="ECO:0000256" key="9">
    <source>
        <dbReference type="ARBA" id="ARBA00023033"/>
    </source>
</evidence>
<evidence type="ECO:0000256" key="11">
    <source>
        <dbReference type="ARBA" id="ARBA00023277"/>
    </source>
</evidence>
<feature type="region of interest" description="Disordered" evidence="16">
    <location>
        <begin position="213"/>
        <end position="233"/>
    </location>
</feature>
<dbReference type="GO" id="GO:0005576">
    <property type="term" value="C:extracellular region"/>
    <property type="evidence" value="ECO:0007669"/>
    <property type="project" value="UniProtKB-SubCell"/>
</dbReference>
<dbReference type="GO" id="GO:0004497">
    <property type="term" value="F:monooxygenase activity"/>
    <property type="evidence" value="ECO:0007669"/>
    <property type="project" value="UniProtKB-KW"/>
</dbReference>
<evidence type="ECO:0000256" key="3">
    <source>
        <dbReference type="ARBA" id="ARBA00022525"/>
    </source>
</evidence>
<dbReference type="EC" id="1.14.99.56" evidence="15"/>
<comment type="subcellular location">
    <subcellularLocation>
        <location evidence="2">Secreted</location>
    </subcellularLocation>
</comment>
<keyword evidence="7" id="KW-0560">Oxidoreductase</keyword>
<protein>
    <recommendedName>
        <fullName evidence="15">lytic cellulose monooxygenase (C4-dehydrogenating)</fullName>
        <ecNumber evidence="15">1.14.99.56</ecNumber>
    </recommendedName>
</protein>
<evidence type="ECO:0000256" key="14">
    <source>
        <dbReference type="ARBA" id="ARBA00045077"/>
    </source>
</evidence>
<dbReference type="InterPro" id="IPR000254">
    <property type="entry name" value="CBD"/>
</dbReference>
<comment type="similarity">
    <text evidence="13">Belongs to the polysaccharide monooxygenase AA9 family.</text>
</comment>
<feature type="region of interest" description="Disordered" evidence="16">
    <location>
        <begin position="1"/>
        <end position="22"/>
    </location>
</feature>
<dbReference type="PANTHER" id="PTHR33353">
    <property type="entry name" value="PUTATIVE (AFU_ORTHOLOGUE AFUA_1G12560)-RELATED"/>
    <property type="match status" value="1"/>
</dbReference>
<keyword evidence="11" id="KW-0119">Carbohydrate metabolism</keyword>
<dbReference type="SUPFAM" id="SSF57180">
    <property type="entry name" value="Cellulose-binding domain"/>
    <property type="match status" value="1"/>
</dbReference>
<keyword evidence="5" id="KW-0732">Signal</keyword>
<dbReference type="AlphaFoldDB" id="A0A2U8U9P2"/>
<keyword evidence="6" id="KW-0136">Cellulose degradation</keyword>
<dbReference type="GO" id="GO:0030248">
    <property type="term" value="F:cellulose binding"/>
    <property type="evidence" value="ECO:0007669"/>
    <property type="project" value="InterPro"/>
</dbReference>
<name>A0A2U8U9P2_9FUNG</name>
<dbReference type="EMBL" id="MF432136">
    <property type="protein sequence ID" value="AWM99270.1"/>
    <property type="molecule type" value="Genomic_DNA"/>
</dbReference>
<evidence type="ECO:0000259" key="17">
    <source>
        <dbReference type="PROSITE" id="PS51164"/>
    </source>
</evidence>
<dbReference type="Pfam" id="PF03443">
    <property type="entry name" value="AA9"/>
    <property type="match status" value="1"/>
</dbReference>